<keyword evidence="3" id="KW-1185">Reference proteome</keyword>
<protein>
    <recommendedName>
        <fullName evidence="4">BRCT domain-containing protein</fullName>
    </recommendedName>
</protein>
<organism evidence="3">
    <name type="scientific">Serpula lacrymans var. lacrymans (strain S7.3)</name>
    <name type="common">Dry rot fungus</name>
    <dbReference type="NCBI Taxonomy" id="936435"/>
    <lineage>
        <taxon>Eukaryota</taxon>
        <taxon>Fungi</taxon>
        <taxon>Dikarya</taxon>
        <taxon>Basidiomycota</taxon>
        <taxon>Agaricomycotina</taxon>
        <taxon>Agaricomycetes</taxon>
        <taxon>Agaricomycetidae</taxon>
        <taxon>Boletales</taxon>
        <taxon>Coniophorineae</taxon>
        <taxon>Serpulaceae</taxon>
        <taxon>Serpula</taxon>
    </lineage>
</organism>
<evidence type="ECO:0008006" key="4">
    <source>
        <dbReference type="Google" id="ProtNLM"/>
    </source>
</evidence>
<gene>
    <name evidence="2" type="ORF">SERLA73DRAFT_135989</name>
</gene>
<dbReference type="eggNOG" id="ENOG502SI18">
    <property type="taxonomic scope" value="Eukaryota"/>
</dbReference>
<sequence length="586" mass="65989">MAARSHQGIAECLIYSESGQNLYRQYAGKKGKIVLSARWVHECISAGTLQTFHTNWANCKVTGAEKVIPVPSIPGPTPTVPSQDERSQAAQPQPQPMQPQPLPPNMPPMPSPSIDPLVHTQHAFGYQVYAHHLNAAPRALHPPTAGPPQSWQAPNGIAPQQTHMAPPPPPPSMMARPPYRDEAWESFNQPNIVGGPGAPGFDYRYRDDQTGWVGDANDYAYDPASYEQAFEQAPPYMPDPGPSTASPSTVPVDATDKPRGRKRTRNQTSPAAAPSTLVLNRRNPPARSPTPPTRVIKSTYGGNLFTSDDVLYLKKYIDYCQEQGLVLSLREICERIAVKVSFAPTIHNNYFNVHYRFYSWRRYCNKHQIRLGGYSMDVGNTDSPQGGEELEVEEEIRAGPGPGILAAAQQRIQQEVDRPRNRSPTPPRALFRSTTGKGVAFTDEDVTFLVRFMEYRKSQNRLDMVAFWKDVAVKAPHHSRASWMKFWRRHKHELNRTETDEPLPNPPEKKLRYSRADDILLARYFYGKPEGTSDKIFQAFGRLHPHHPWKGWQEHHRIHKAKIDHFIQLLGSGETIDETEPNPPEA</sequence>
<proteinExistence type="predicted"/>
<dbReference type="HOGENOM" id="CLU_015429_0_0_1"/>
<evidence type="ECO:0000256" key="1">
    <source>
        <dbReference type="SAM" id="MobiDB-lite"/>
    </source>
</evidence>
<dbReference type="Proteomes" id="UP000008063">
    <property type="component" value="Unassembled WGS sequence"/>
</dbReference>
<dbReference type="InParanoid" id="F8PW72"/>
<evidence type="ECO:0000313" key="3">
    <source>
        <dbReference type="Proteomes" id="UP000008063"/>
    </source>
</evidence>
<feature type="region of interest" description="Disordered" evidence="1">
    <location>
        <begin position="414"/>
        <end position="433"/>
    </location>
</feature>
<name>F8PW72_SERL3</name>
<dbReference type="STRING" id="936435.F8PW72"/>
<dbReference type="OMA" id="QTWQAAN"/>
<evidence type="ECO:0000313" key="2">
    <source>
        <dbReference type="EMBL" id="EGO00248.1"/>
    </source>
</evidence>
<feature type="region of interest" description="Disordered" evidence="1">
    <location>
        <begin position="232"/>
        <end position="295"/>
    </location>
</feature>
<dbReference type="AlphaFoldDB" id="F8PW72"/>
<dbReference type="OrthoDB" id="3358963at2759"/>
<feature type="region of interest" description="Disordered" evidence="1">
    <location>
        <begin position="68"/>
        <end position="117"/>
    </location>
</feature>
<feature type="region of interest" description="Disordered" evidence="1">
    <location>
        <begin position="138"/>
        <end position="176"/>
    </location>
</feature>
<dbReference type="EMBL" id="GL945479">
    <property type="protein sequence ID" value="EGO00248.1"/>
    <property type="molecule type" value="Genomic_DNA"/>
</dbReference>
<feature type="compositionally biased region" description="Polar residues" evidence="1">
    <location>
        <begin position="147"/>
        <end position="163"/>
    </location>
</feature>
<feature type="compositionally biased region" description="Pro residues" evidence="1">
    <location>
        <begin position="93"/>
        <end position="113"/>
    </location>
</feature>
<reference evidence="3" key="1">
    <citation type="journal article" date="2011" name="Science">
        <title>The plant cell wall-decomposing machinery underlies the functional diversity of forest fungi.</title>
        <authorList>
            <person name="Eastwood D.C."/>
            <person name="Floudas D."/>
            <person name="Binder M."/>
            <person name="Majcherczyk A."/>
            <person name="Schneider P."/>
            <person name="Aerts A."/>
            <person name="Asiegbu F.O."/>
            <person name="Baker S.E."/>
            <person name="Barry K."/>
            <person name="Bendiksby M."/>
            <person name="Blumentritt M."/>
            <person name="Coutinho P.M."/>
            <person name="Cullen D."/>
            <person name="de Vries R.P."/>
            <person name="Gathman A."/>
            <person name="Goodell B."/>
            <person name="Henrissat B."/>
            <person name="Ihrmark K."/>
            <person name="Kauserud H."/>
            <person name="Kohler A."/>
            <person name="LaButti K."/>
            <person name="Lapidus A."/>
            <person name="Lavin J.L."/>
            <person name="Lee Y.-H."/>
            <person name="Lindquist E."/>
            <person name="Lilly W."/>
            <person name="Lucas S."/>
            <person name="Morin E."/>
            <person name="Murat C."/>
            <person name="Oguiza J.A."/>
            <person name="Park J."/>
            <person name="Pisabarro A.G."/>
            <person name="Riley R."/>
            <person name="Rosling A."/>
            <person name="Salamov A."/>
            <person name="Schmidt O."/>
            <person name="Schmutz J."/>
            <person name="Skrede I."/>
            <person name="Stenlid J."/>
            <person name="Wiebenga A."/>
            <person name="Xie X."/>
            <person name="Kuees U."/>
            <person name="Hibbett D.S."/>
            <person name="Hoffmeister D."/>
            <person name="Hoegberg N."/>
            <person name="Martin F."/>
            <person name="Grigoriev I.V."/>
            <person name="Watkinson S.C."/>
        </authorList>
    </citation>
    <scope>NUCLEOTIDE SEQUENCE [LARGE SCALE GENOMIC DNA]</scope>
    <source>
        <strain evidence="3">strain S7.3</strain>
    </source>
</reference>
<accession>F8PW72</accession>